<evidence type="ECO:0000259" key="6">
    <source>
        <dbReference type="Pfam" id="PF18640"/>
    </source>
</evidence>
<evidence type="ECO:0000259" key="5">
    <source>
        <dbReference type="Pfam" id="PF18227"/>
    </source>
</evidence>
<feature type="transmembrane region" description="Helical" evidence="3">
    <location>
        <begin position="1065"/>
        <end position="1087"/>
    </location>
</feature>
<sequence length="1130" mass="128716">MPKYHGLVLEKYKDKTAGKNKSEVDGFYRAKGSSEEFLIKQPKDKKELFTELFAGLLLKEFTNRIVKALIAEKKLPKGSEKSLIFADLIQLDDDSYALIQPKINFIELFKIIGTGYKDGSDRDPFWEMVNGPSAYPALTQNGEYFGLSLSIMFSLLFCAHSVHSGNIVCLKPQGTHPLEQIISQFGRIDWGDAFRFFATNANNEEENILFPAEYEGLLNLKKYTKGYVQNYRNIAGLFTAIAEKGKRFAKKMEEKGEQLIQQFEAEEKEALQKASEATTLAMEEIKDEKNLLVKAAQEKAEKARKSGPMATFLLDIVTSAFSQIPEDLLDAQTKKKLAEYLDIPAFEHVIFGKKDGNYFQVTEEFARVLKHRMGRITQLKEQVSLQQIKETDLYQSILYTSTIDLSSKVNNETVFSDFVEDLTNFVNYKDELNLAQAIWIDFSRINLQQLAKQYNHYIDLLTQQAEIFNLWQHHPSRNLNALVPYNAKRTDELQAGHAFVPYYRESTILRRLSTIEPQSLGLYRFQPYEEPARQYSQENPTWKKLQDITSAGNQIIGFLKAAQGQYNFITEEIQSSKIKLNPQEIKIKYEKGMQDVLKHLSDAIIAFNERRETLMPLFTSSTLDKSFSFDSNFFYPISDEELSALNGVQLATICLEELNAAESRLLFRVINNTALWQTMSDALSENEDKFKARADNIPFKLARLGELRESLVSFNTQKEAFNNATTLDEKNVALERLQEKAEALPEVFQTELAKIIETAQNELQEQRRLLEEYNVAYTAFEKADNQAEVFSKIRAAYDKLPSYVRDLELERLKAATQSAFNACVASFDAVIIEPTLEEVDKKLQQFTALQTFFTSLPEFLAEGYRTEFAQKEKQQNFYQALKTYNSLQTLSQKVDGFNALAASKRALADSDSVSSYYPALEEIHRALTTLLKEQTVQVNAKVAPLEQQLTKLKAHLSSIPEPEKSLFLQSALKDKTLWEAVASCEKKQFSSGLVADLLALKKFHDDKLDSNEDSQFGQAYTDSLNNFYKEAVRIRLSDKSAKEQASAILKTAHSEFIHRHDKERLIADVIMVVSIIGLVIGAGRLLAGKSFFFSQAKTDREAEFANQWLKQLPDENEESDQTRLISPPAA</sequence>
<dbReference type="Gene3D" id="1.25.40.830">
    <property type="match status" value="1"/>
</dbReference>
<evidence type="ECO:0000256" key="3">
    <source>
        <dbReference type="SAM" id="Phobius"/>
    </source>
</evidence>
<dbReference type="Pfam" id="PF18172">
    <property type="entry name" value="LepB_GAP_N"/>
    <property type="match status" value="1"/>
</dbReference>
<dbReference type="InterPro" id="IPR040484">
    <property type="entry name" value="LepB_GAP_C"/>
</dbReference>
<keyword evidence="1" id="KW-0175">Coiled coil</keyword>
<dbReference type="AlphaFoldDB" id="A0A222P6B9"/>
<evidence type="ECO:0000259" key="4">
    <source>
        <dbReference type="Pfam" id="PF18172"/>
    </source>
</evidence>
<organism evidence="7 8">
    <name type="scientific">Legionella clemsonensis</name>
    <dbReference type="NCBI Taxonomy" id="1867846"/>
    <lineage>
        <taxon>Bacteria</taxon>
        <taxon>Pseudomonadati</taxon>
        <taxon>Pseudomonadota</taxon>
        <taxon>Gammaproteobacteria</taxon>
        <taxon>Legionellales</taxon>
        <taxon>Legionellaceae</taxon>
        <taxon>Legionella</taxon>
    </lineage>
</organism>
<dbReference type="Gene3D" id="1.20.120.1700">
    <property type="match status" value="1"/>
</dbReference>
<dbReference type="RefSeq" id="WP_094092096.1">
    <property type="nucleotide sequence ID" value="NZ_CP016397.1"/>
</dbReference>
<accession>A0A222P6B9</accession>
<keyword evidence="3" id="KW-0472">Membrane</keyword>
<protein>
    <recommendedName>
        <fullName evidence="9">Effector protein B, substrate of the Dot/Icm secretion system</fullName>
    </recommendedName>
</protein>
<feature type="region of interest" description="Disordered" evidence="2">
    <location>
        <begin position="1111"/>
        <end position="1130"/>
    </location>
</feature>
<proteinExistence type="predicted"/>
<dbReference type="Pfam" id="PF18640">
    <property type="entry name" value="LepB_N"/>
    <property type="match status" value="1"/>
</dbReference>
<dbReference type="OrthoDB" id="5619798at2"/>
<feature type="coiled-coil region" evidence="1">
    <location>
        <begin position="249"/>
        <end position="306"/>
    </location>
</feature>
<feature type="domain" description="LepB GAP" evidence="5">
    <location>
        <begin position="629"/>
        <end position="708"/>
    </location>
</feature>
<dbReference type="KEGG" id="lcd:clem_14105"/>
<evidence type="ECO:0000313" key="8">
    <source>
        <dbReference type="Proteomes" id="UP000201728"/>
    </source>
</evidence>
<feature type="coiled-coil region" evidence="1">
    <location>
        <begin position="749"/>
        <end position="776"/>
    </location>
</feature>
<gene>
    <name evidence="7" type="ORF">clem_14105</name>
</gene>
<dbReference type="Proteomes" id="UP000201728">
    <property type="component" value="Chromosome"/>
</dbReference>
<keyword evidence="8" id="KW-1185">Reference proteome</keyword>
<reference evidence="8" key="1">
    <citation type="submission" date="2016-07" db="EMBL/GenBank/DDBJ databases">
        <authorList>
            <person name="Florea S."/>
            <person name="Webb J.S."/>
            <person name="Jaromczyk J."/>
            <person name="Schardl C.L."/>
        </authorList>
    </citation>
    <scope>NUCLEOTIDE SEQUENCE [LARGE SCALE GENOMIC DNA]</scope>
    <source>
        <strain evidence="8">CDC-D5610</strain>
    </source>
</reference>
<feature type="domain" description="LepB N-terminal" evidence="6">
    <location>
        <begin position="135"/>
        <end position="377"/>
    </location>
</feature>
<keyword evidence="3" id="KW-0812">Transmembrane</keyword>
<dbReference type="InterPro" id="IPR041585">
    <property type="entry name" value="LepB_GAP_N"/>
</dbReference>
<dbReference type="EMBL" id="CP016397">
    <property type="protein sequence ID" value="ASQ47347.1"/>
    <property type="molecule type" value="Genomic_DNA"/>
</dbReference>
<dbReference type="InterPro" id="IPR040519">
    <property type="entry name" value="LepB_N"/>
</dbReference>
<feature type="domain" description="LepB GAP" evidence="4">
    <location>
        <begin position="409"/>
        <end position="598"/>
    </location>
</feature>
<dbReference type="Pfam" id="PF18227">
    <property type="entry name" value="LepB_GAP_C"/>
    <property type="match status" value="1"/>
</dbReference>
<evidence type="ECO:0008006" key="9">
    <source>
        <dbReference type="Google" id="ProtNLM"/>
    </source>
</evidence>
<evidence type="ECO:0000256" key="1">
    <source>
        <dbReference type="SAM" id="Coils"/>
    </source>
</evidence>
<evidence type="ECO:0000256" key="2">
    <source>
        <dbReference type="SAM" id="MobiDB-lite"/>
    </source>
</evidence>
<keyword evidence="3" id="KW-1133">Transmembrane helix</keyword>
<name>A0A222P6B9_9GAMM</name>
<evidence type="ECO:0000313" key="7">
    <source>
        <dbReference type="EMBL" id="ASQ47347.1"/>
    </source>
</evidence>